<name>A0ABT4IT39_9GAMM</name>
<dbReference type="InterPro" id="IPR050266">
    <property type="entry name" value="AB_hydrolase_sf"/>
</dbReference>
<reference evidence="3 4" key="1">
    <citation type="submission" date="2022-02" db="EMBL/GenBank/DDBJ databases">
        <title>Study of halophilic communities from a Mexican lake.</title>
        <authorList>
            <person name="Hernandez-Soto L.M."/>
            <person name="Martinez-Abarca F."/>
            <person name="Ramirez-Saad H.C."/>
            <person name="Aguirre-Garrido J.F."/>
        </authorList>
    </citation>
    <scope>NUCLEOTIDE SEQUENCE [LARGE SCALE GENOMIC DNA]</scope>
    <source>
        <strain evidence="3 4">Hjan13</strain>
    </source>
</reference>
<dbReference type="SUPFAM" id="SSF53474">
    <property type="entry name" value="alpha/beta-Hydrolases"/>
    <property type="match status" value="1"/>
</dbReference>
<dbReference type="InterPro" id="IPR029058">
    <property type="entry name" value="AB_hydrolase_fold"/>
</dbReference>
<gene>
    <name evidence="3" type="ORF">L0635_03615</name>
</gene>
<keyword evidence="1 3" id="KW-0378">Hydrolase</keyword>
<proteinExistence type="predicted"/>
<dbReference type="PANTHER" id="PTHR43798">
    <property type="entry name" value="MONOACYLGLYCEROL LIPASE"/>
    <property type="match status" value="1"/>
</dbReference>
<dbReference type="Proteomes" id="UP001321125">
    <property type="component" value="Unassembled WGS sequence"/>
</dbReference>
<dbReference type="GO" id="GO:0016787">
    <property type="term" value="F:hydrolase activity"/>
    <property type="evidence" value="ECO:0007669"/>
    <property type="project" value="UniProtKB-KW"/>
</dbReference>
<dbReference type="Pfam" id="PF12697">
    <property type="entry name" value="Abhydrolase_6"/>
    <property type="match status" value="1"/>
</dbReference>
<protein>
    <submittedName>
        <fullName evidence="3">Alpha/beta fold hydrolase</fullName>
    </submittedName>
</protein>
<evidence type="ECO:0000256" key="1">
    <source>
        <dbReference type="ARBA" id="ARBA00022801"/>
    </source>
</evidence>
<evidence type="ECO:0000313" key="3">
    <source>
        <dbReference type="EMBL" id="MCZ0926167.1"/>
    </source>
</evidence>
<dbReference type="PANTHER" id="PTHR43798:SF31">
    <property type="entry name" value="AB HYDROLASE SUPERFAMILY PROTEIN YCLE"/>
    <property type="match status" value="1"/>
</dbReference>
<organism evidence="3 4">
    <name type="scientific">Vreelandella janggokensis</name>
    <dbReference type="NCBI Taxonomy" id="370767"/>
    <lineage>
        <taxon>Bacteria</taxon>
        <taxon>Pseudomonadati</taxon>
        <taxon>Pseudomonadota</taxon>
        <taxon>Gammaproteobacteria</taxon>
        <taxon>Oceanospirillales</taxon>
        <taxon>Halomonadaceae</taxon>
        <taxon>Vreelandella</taxon>
    </lineage>
</organism>
<evidence type="ECO:0000259" key="2">
    <source>
        <dbReference type="Pfam" id="PF12697"/>
    </source>
</evidence>
<comment type="caution">
    <text evidence="3">The sequence shown here is derived from an EMBL/GenBank/DDBJ whole genome shotgun (WGS) entry which is preliminary data.</text>
</comment>
<keyword evidence="4" id="KW-1185">Reference proteome</keyword>
<dbReference type="EMBL" id="JAKNQU010000001">
    <property type="protein sequence ID" value="MCZ0926167.1"/>
    <property type="molecule type" value="Genomic_DNA"/>
</dbReference>
<accession>A0ABT4IT39</accession>
<sequence>MSRLVLLSGWGVDRRIWQTLEGYWPAPIEALAIDWPGYGDTPALPDNATLDQLASTMDKQLPSDAIWVGWSLGGLLAAALLDHLPPPRGLILLGAGERFYSDDGVTPSELASFRRAFARDPNATWRHFLRWQVRGEPNARQAHQQLRGLLGDLPDANHRVLAQGLDWLATLDNAQGLHQAPCPVMRLIGENDPLVGSLAREKASILAHAGHCPMLSQPAQLAESLAAKAMLAVKERP</sequence>
<evidence type="ECO:0000313" key="4">
    <source>
        <dbReference type="Proteomes" id="UP001321125"/>
    </source>
</evidence>
<dbReference type="InterPro" id="IPR000073">
    <property type="entry name" value="AB_hydrolase_1"/>
</dbReference>
<dbReference type="Gene3D" id="3.40.50.1820">
    <property type="entry name" value="alpha/beta hydrolase"/>
    <property type="match status" value="1"/>
</dbReference>
<dbReference type="RefSeq" id="WP_268901137.1">
    <property type="nucleotide sequence ID" value="NZ_JAKNQT010000004.1"/>
</dbReference>
<feature type="domain" description="AB hydrolase-1" evidence="2">
    <location>
        <begin position="4"/>
        <end position="223"/>
    </location>
</feature>